<evidence type="ECO:0000313" key="5">
    <source>
        <dbReference type="EMBL" id="KAH7640003.1"/>
    </source>
</evidence>
<accession>A0A922HNE6</accession>
<evidence type="ECO:0000313" key="7">
    <source>
        <dbReference type="Proteomes" id="UP000790347"/>
    </source>
</evidence>
<reference evidence="6" key="4">
    <citation type="journal article" date="2022" name="Res Sq">
        <title>Comparative Genomics Reveals Insights into the Divergent Evolution of Astigmatic Mites and Household Pest Adaptations.</title>
        <authorList>
            <person name="Xiong Q."/>
            <person name="Wan A.T.-Y."/>
            <person name="Liu X.-Y."/>
            <person name="Fung C.S.-H."/>
            <person name="Xiao X."/>
            <person name="Malainual N."/>
            <person name="Hou J."/>
            <person name="Wang L."/>
            <person name="Wang M."/>
            <person name="Yang K."/>
            <person name="Cui Y."/>
            <person name="Leung E."/>
            <person name="Nong W."/>
            <person name="Shin S.-K."/>
            <person name="Au S."/>
            <person name="Jeong K.Y."/>
            <person name="Chew F.T."/>
            <person name="Hui J."/>
            <person name="Leung T.F."/>
            <person name="Tungtrongchitr A."/>
            <person name="Zhong N."/>
            <person name="Liu Z."/>
            <person name="Tsui S."/>
        </authorList>
    </citation>
    <scope>NUCLEOTIDE SEQUENCE</scope>
    <source>
        <strain evidence="6">Derf</strain>
        <tissue evidence="6">Whole organism</tissue>
    </source>
</reference>
<evidence type="ECO:0000256" key="4">
    <source>
        <dbReference type="SAM" id="MobiDB-lite"/>
    </source>
</evidence>
<keyword evidence="7" id="KW-1185">Reference proteome</keyword>
<feature type="compositionally biased region" description="Basic residues" evidence="4">
    <location>
        <begin position="488"/>
        <end position="497"/>
    </location>
</feature>
<dbReference type="GO" id="GO:0071013">
    <property type="term" value="C:catalytic step 2 spliceosome"/>
    <property type="evidence" value="ECO:0007669"/>
    <property type="project" value="TreeGrafter"/>
</dbReference>
<comment type="caution">
    <text evidence="6">The sequence shown here is derived from an EMBL/GenBank/DDBJ whole genome shotgun (WGS) entry which is preliminary data.</text>
</comment>
<feature type="region of interest" description="Disordered" evidence="4">
    <location>
        <begin position="443"/>
        <end position="497"/>
    </location>
</feature>
<gene>
    <name evidence="6" type="primary">DGCR14</name>
    <name evidence="6" type="ORF">DERF_014090</name>
    <name evidence="5" type="ORF">HUG17_4036</name>
</gene>
<feature type="compositionally biased region" description="Polar residues" evidence="4">
    <location>
        <begin position="470"/>
        <end position="482"/>
    </location>
</feature>
<feature type="compositionally biased region" description="Low complexity" evidence="4">
    <location>
        <begin position="455"/>
        <end position="469"/>
    </location>
</feature>
<sequence length="497" mass="55949">MDSKTIVPYKDDDDDDKSVEQINDFKLQIISNSSDIDHQTKVKKRKVLDEDEFSRKIGSIIERDFFPDLTKTRLELELQDAIKNNDFEKISRLVRKKIEQNNGKQKNANMTDTPANFCTPASTLNDDEIRFQKIDPRDQEDDEETSDQMNNETNLSLNKFLNKFTSEDSDSFQKLQDKAIKKHLERLEFLNSDSQLNNEIVEQSLELPSIDTQQMIMNANQSTKESQSVANRLVTWKHSNTNTVMFDPEGVKLTKDEIEHFKSRQIIVHENTRFKTNPFQTNVNSQPVNNTNPLQSGKIGVDGKEVNGNKTPSVNGFSFVPSTPCLRPESLANSPLMTWGAIEATPINLKGDTTPLLHSGGGSHFKIPEISEKESIGKELANRILLKKKAAAQENRMNSPFVKGTSNLERLNSMSPAARLLATKKLGVHKNVDNRLQASYSPLMTAATTPTPRRLVTPSPLTLSSSVTPKSDSITKANSNNDSDQKMNKRPKASHFF</sequence>
<proteinExistence type="inferred from homology"/>
<reference evidence="5" key="2">
    <citation type="submission" date="2020-06" db="EMBL/GenBank/DDBJ databases">
        <authorList>
            <person name="Ji K."/>
            <person name="Li J."/>
        </authorList>
    </citation>
    <scope>NUCLEOTIDE SEQUENCE</scope>
    <source>
        <strain evidence="5">JKM2019</strain>
        <tissue evidence="5">Whole body</tissue>
    </source>
</reference>
<evidence type="ECO:0000256" key="2">
    <source>
        <dbReference type="ARBA" id="ARBA00009072"/>
    </source>
</evidence>
<reference evidence="5" key="3">
    <citation type="journal article" date="2021" name="World Allergy Organ. J.">
        <title>Chromosome-level assembly of Dermatophagoides farinae genome and transcriptome reveals two novel allergens Der f 37 and Der f 39.</title>
        <authorList>
            <person name="Chen J."/>
            <person name="Cai Z."/>
            <person name="Fan D."/>
            <person name="Hu J."/>
            <person name="Hou Y."/>
            <person name="He Y."/>
            <person name="Zhang Z."/>
            <person name="Zhao Z."/>
            <person name="Gao P."/>
            <person name="Hu W."/>
            <person name="Sun J."/>
            <person name="Li J."/>
            <person name="Ji K."/>
        </authorList>
    </citation>
    <scope>NUCLEOTIDE SEQUENCE</scope>
    <source>
        <strain evidence="5">JKM2019</strain>
    </source>
</reference>
<dbReference type="Proteomes" id="UP000828236">
    <property type="component" value="Unassembled WGS sequence"/>
</dbReference>
<dbReference type="EMBL" id="SDOV01000007">
    <property type="protein sequence ID" value="KAH7640003.1"/>
    <property type="molecule type" value="Genomic_DNA"/>
</dbReference>
<evidence type="ECO:0000313" key="6">
    <source>
        <dbReference type="EMBL" id="KAH9493336.1"/>
    </source>
</evidence>
<comment type="subcellular location">
    <subcellularLocation>
        <location evidence="1">Nucleus</location>
    </subcellularLocation>
</comment>
<dbReference type="OrthoDB" id="19679at2759"/>
<protein>
    <submittedName>
        <fullName evidence="6">DiGeorge syndrome critical region protein 14</fullName>
    </submittedName>
    <submittedName>
        <fullName evidence="5">Es2 protein-like protein</fullName>
    </submittedName>
</protein>
<dbReference type="Pfam" id="PF09751">
    <property type="entry name" value="Es2"/>
    <property type="match status" value="1"/>
</dbReference>
<dbReference type="AlphaFoldDB" id="A0A922HNE6"/>
<dbReference type="PANTHER" id="PTHR12940">
    <property type="entry name" value="ES-2 PROTEIN - RELATED"/>
    <property type="match status" value="1"/>
</dbReference>
<feature type="region of interest" description="Disordered" evidence="4">
    <location>
        <begin position="101"/>
        <end position="122"/>
    </location>
</feature>
<organism evidence="6 7">
    <name type="scientific">Dermatophagoides farinae</name>
    <name type="common">American house dust mite</name>
    <dbReference type="NCBI Taxonomy" id="6954"/>
    <lineage>
        <taxon>Eukaryota</taxon>
        <taxon>Metazoa</taxon>
        <taxon>Ecdysozoa</taxon>
        <taxon>Arthropoda</taxon>
        <taxon>Chelicerata</taxon>
        <taxon>Arachnida</taxon>
        <taxon>Acari</taxon>
        <taxon>Acariformes</taxon>
        <taxon>Sarcoptiformes</taxon>
        <taxon>Astigmata</taxon>
        <taxon>Psoroptidia</taxon>
        <taxon>Analgoidea</taxon>
        <taxon>Pyroglyphidae</taxon>
        <taxon>Dermatophagoidinae</taxon>
        <taxon>Dermatophagoides</taxon>
    </lineage>
</organism>
<name>A0A922HNE6_DERFA</name>
<evidence type="ECO:0000256" key="3">
    <source>
        <dbReference type="ARBA" id="ARBA00023242"/>
    </source>
</evidence>
<reference evidence="6" key="1">
    <citation type="submission" date="2013-05" db="EMBL/GenBank/DDBJ databases">
        <authorList>
            <person name="Yim A.K.Y."/>
            <person name="Chan T.F."/>
            <person name="Ji K.M."/>
            <person name="Liu X.Y."/>
            <person name="Zhou J.W."/>
            <person name="Li R.Q."/>
            <person name="Yang K.Y."/>
            <person name="Li J."/>
            <person name="Li M."/>
            <person name="Law P.T.W."/>
            <person name="Wu Y.L."/>
            <person name="Cai Z.L."/>
            <person name="Qin H."/>
            <person name="Bao Y."/>
            <person name="Leung R.K.K."/>
            <person name="Ng P.K.S."/>
            <person name="Zou J."/>
            <person name="Zhong X.J."/>
            <person name="Ran P.X."/>
            <person name="Zhong N.S."/>
            <person name="Liu Z.G."/>
            <person name="Tsui S.K.W."/>
        </authorList>
    </citation>
    <scope>NUCLEOTIDE SEQUENCE</scope>
    <source>
        <strain evidence="6">Derf</strain>
        <tissue evidence="6">Whole organism</tissue>
    </source>
</reference>
<dbReference type="InterPro" id="IPR019148">
    <property type="entry name" value="Nuclear_protein_DGCR14_ESS-2"/>
</dbReference>
<comment type="similarity">
    <text evidence="2">Belongs to the ESS2 family.</text>
</comment>
<dbReference type="EMBL" id="ASGP02000008">
    <property type="protein sequence ID" value="KAH9493336.1"/>
    <property type="molecule type" value="Genomic_DNA"/>
</dbReference>
<keyword evidence="3" id="KW-0539">Nucleus</keyword>
<evidence type="ECO:0000256" key="1">
    <source>
        <dbReference type="ARBA" id="ARBA00004123"/>
    </source>
</evidence>
<dbReference type="PANTHER" id="PTHR12940:SF0">
    <property type="entry name" value="SPLICING FACTOR ESS-2 HOMOLOG"/>
    <property type="match status" value="1"/>
</dbReference>
<dbReference type="Proteomes" id="UP000790347">
    <property type="component" value="Unassembled WGS sequence"/>
</dbReference>